<keyword evidence="2" id="KW-1185">Reference proteome</keyword>
<sequence length="81" mass="9635">MRWEEVRKIYPNQYVLVKILNSYTVDNKEIIDDVAIIRGITDPKEATHELMKSKGDTLVYHTKNTKIEIEIRQYPGFRRVL</sequence>
<dbReference type="OrthoDB" id="5770817at2"/>
<evidence type="ECO:0000313" key="1">
    <source>
        <dbReference type="EMBL" id="PHJ39511.1"/>
    </source>
</evidence>
<organism evidence="1 2">
    <name type="scientific">Desulforamulus profundi</name>
    <dbReference type="NCBI Taxonomy" id="1383067"/>
    <lineage>
        <taxon>Bacteria</taxon>
        <taxon>Bacillati</taxon>
        <taxon>Bacillota</taxon>
        <taxon>Clostridia</taxon>
        <taxon>Eubacteriales</taxon>
        <taxon>Peptococcaceae</taxon>
        <taxon>Desulforamulus</taxon>
    </lineage>
</organism>
<dbReference type="Proteomes" id="UP000222564">
    <property type="component" value="Unassembled WGS sequence"/>
</dbReference>
<evidence type="ECO:0000313" key="2">
    <source>
        <dbReference type="Proteomes" id="UP000222564"/>
    </source>
</evidence>
<dbReference type="RefSeq" id="WP_099082169.1">
    <property type="nucleotide sequence ID" value="NZ_AWQQ01000018.1"/>
</dbReference>
<accession>A0A2C6L409</accession>
<dbReference type="EMBL" id="AWQQ01000018">
    <property type="protein sequence ID" value="PHJ39511.1"/>
    <property type="molecule type" value="Genomic_DNA"/>
</dbReference>
<name>A0A2C6L409_9FIRM</name>
<gene>
    <name evidence="1" type="ORF">P378_02920</name>
</gene>
<proteinExistence type="predicted"/>
<protein>
    <submittedName>
        <fullName evidence="1">Uncharacterized protein</fullName>
    </submittedName>
</protein>
<comment type="caution">
    <text evidence="1">The sequence shown here is derived from an EMBL/GenBank/DDBJ whole genome shotgun (WGS) entry which is preliminary data.</text>
</comment>
<reference evidence="1 2" key="1">
    <citation type="submission" date="2013-09" db="EMBL/GenBank/DDBJ databases">
        <title>Biodegradation of hydrocarbons in the deep terrestrial subsurface : characterization of a microbial consortium composed of two Desulfotomaculum species originating from a deep geological formation.</title>
        <authorList>
            <person name="Aullo T."/>
            <person name="Berlendis S."/>
            <person name="Lascourreges J.-F."/>
            <person name="Dessort D."/>
            <person name="Saint-Laurent S."/>
            <person name="Schraauwers B."/>
            <person name="Mas J."/>
            <person name="Magot M."/>
            <person name="Ranchou-Peyruse A."/>
        </authorList>
    </citation>
    <scope>NUCLEOTIDE SEQUENCE [LARGE SCALE GENOMIC DNA]</scope>
    <source>
        <strain evidence="1 2">Bs107</strain>
    </source>
</reference>
<dbReference type="AlphaFoldDB" id="A0A2C6L409"/>